<dbReference type="InParanoid" id="F6GT12"/>
<organism evidence="1 2">
    <name type="scientific">Vitis vinifera</name>
    <name type="common">Grape</name>
    <dbReference type="NCBI Taxonomy" id="29760"/>
    <lineage>
        <taxon>Eukaryota</taxon>
        <taxon>Viridiplantae</taxon>
        <taxon>Streptophyta</taxon>
        <taxon>Embryophyta</taxon>
        <taxon>Tracheophyta</taxon>
        <taxon>Spermatophyta</taxon>
        <taxon>Magnoliopsida</taxon>
        <taxon>eudicotyledons</taxon>
        <taxon>Gunneridae</taxon>
        <taxon>Pentapetalae</taxon>
        <taxon>rosids</taxon>
        <taxon>Vitales</taxon>
        <taxon>Vitaceae</taxon>
        <taxon>Viteae</taxon>
        <taxon>Vitis</taxon>
    </lineage>
</organism>
<accession>F6GT12</accession>
<keyword evidence="2" id="KW-1185">Reference proteome</keyword>
<proteinExistence type="predicted"/>
<gene>
    <name evidence="1" type="ordered locus">VIT_17s0000g00410</name>
</gene>
<evidence type="ECO:0000313" key="1">
    <source>
        <dbReference type="EMBL" id="CCB43357.1"/>
    </source>
</evidence>
<dbReference type="AlphaFoldDB" id="F6GT12"/>
<dbReference type="HOGENOM" id="CLU_2676132_0_0_1"/>
<sequence length="75" mass="8966">MEMMKVIYIHPLQEGMLLEVNWYQVLSDCEAYLWRVTSRLNVISGGDFCHHFDWYLSVSNLQFEPFLLTTFRTAM</sequence>
<dbReference type="Proteomes" id="UP000009183">
    <property type="component" value="Chromosome 17"/>
</dbReference>
<dbReference type="PaxDb" id="29760-VIT_17s0000g00410.t01"/>
<reference evidence="2" key="1">
    <citation type="journal article" date="2007" name="Nature">
        <title>The grapevine genome sequence suggests ancestral hexaploidization in major angiosperm phyla.</title>
        <authorList>
            <consortium name="The French-Italian Public Consortium for Grapevine Genome Characterization."/>
            <person name="Jaillon O."/>
            <person name="Aury J.-M."/>
            <person name="Noel B."/>
            <person name="Policriti A."/>
            <person name="Clepet C."/>
            <person name="Casagrande A."/>
            <person name="Choisne N."/>
            <person name="Aubourg S."/>
            <person name="Vitulo N."/>
            <person name="Jubin C."/>
            <person name="Vezzi A."/>
            <person name="Legeai F."/>
            <person name="Hugueney P."/>
            <person name="Dasilva C."/>
            <person name="Horner D."/>
            <person name="Mica E."/>
            <person name="Jublot D."/>
            <person name="Poulain J."/>
            <person name="Bruyere C."/>
            <person name="Billault A."/>
            <person name="Segurens B."/>
            <person name="Gouyvenoux M."/>
            <person name="Ugarte E."/>
            <person name="Cattonaro F."/>
            <person name="Anthouard V."/>
            <person name="Vico V."/>
            <person name="Del Fabbro C."/>
            <person name="Alaux M."/>
            <person name="Di Gaspero G."/>
            <person name="Dumas V."/>
            <person name="Felice N."/>
            <person name="Paillard S."/>
            <person name="Juman I."/>
            <person name="Moroldo M."/>
            <person name="Scalabrin S."/>
            <person name="Canaguier A."/>
            <person name="Le Clainche I."/>
            <person name="Malacrida G."/>
            <person name="Durand E."/>
            <person name="Pesole G."/>
            <person name="Laucou V."/>
            <person name="Chatelet P."/>
            <person name="Merdinoglu D."/>
            <person name="Delledonne M."/>
            <person name="Pezzotti M."/>
            <person name="Lecharny A."/>
            <person name="Scarpelli C."/>
            <person name="Artiguenave F."/>
            <person name="Pe M.E."/>
            <person name="Valle G."/>
            <person name="Morgante M."/>
            <person name="Caboche M."/>
            <person name="Adam-Blondon A.-F."/>
            <person name="Weissenbach J."/>
            <person name="Quetier F."/>
            <person name="Wincker P."/>
        </authorList>
    </citation>
    <scope>NUCLEOTIDE SEQUENCE [LARGE SCALE GENOMIC DNA]</scope>
    <source>
        <strain evidence="2">cv. Pinot noir / PN40024</strain>
    </source>
</reference>
<evidence type="ECO:0000313" key="2">
    <source>
        <dbReference type="Proteomes" id="UP000009183"/>
    </source>
</evidence>
<name>F6GT12_VITVI</name>
<protein>
    <submittedName>
        <fullName evidence="1">Uncharacterized protein</fullName>
    </submittedName>
</protein>
<dbReference type="EMBL" id="FN594950">
    <property type="protein sequence ID" value="CCB43357.1"/>
    <property type="molecule type" value="Genomic_DNA"/>
</dbReference>